<organism evidence="2 3">
    <name type="scientific">Pleurodeles waltl</name>
    <name type="common">Iberian ribbed newt</name>
    <dbReference type="NCBI Taxonomy" id="8319"/>
    <lineage>
        <taxon>Eukaryota</taxon>
        <taxon>Metazoa</taxon>
        <taxon>Chordata</taxon>
        <taxon>Craniata</taxon>
        <taxon>Vertebrata</taxon>
        <taxon>Euteleostomi</taxon>
        <taxon>Amphibia</taxon>
        <taxon>Batrachia</taxon>
        <taxon>Caudata</taxon>
        <taxon>Salamandroidea</taxon>
        <taxon>Salamandridae</taxon>
        <taxon>Pleurodelinae</taxon>
        <taxon>Pleurodeles</taxon>
    </lineage>
</organism>
<accession>A0AAV7WRN9</accession>
<feature type="region of interest" description="Disordered" evidence="1">
    <location>
        <begin position="1"/>
        <end position="21"/>
    </location>
</feature>
<dbReference type="AlphaFoldDB" id="A0AAV7WRN9"/>
<reference evidence="2" key="1">
    <citation type="journal article" date="2022" name="bioRxiv">
        <title>Sequencing and chromosome-scale assembly of the giantPleurodeles waltlgenome.</title>
        <authorList>
            <person name="Brown T."/>
            <person name="Elewa A."/>
            <person name="Iarovenko S."/>
            <person name="Subramanian E."/>
            <person name="Araus A.J."/>
            <person name="Petzold A."/>
            <person name="Susuki M."/>
            <person name="Suzuki K.-i.T."/>
            <person name="Hayashi T."/>
            <person name="Toyoda A."/>
            <person name="Oliveira C."/>
            <person name="Osipova E."/>
            <person name="Leigh N.D."/>
            <person name="Simon A."/>
            <person name="Yun M.H."/>
        </authorList>
    </citation>
    <scope>NUCLEOTIDE SEQUENCE</scope>
    <source>
        <strain evidence="2">20211129_DDA</strain>
        <tissue evidence="2">Liver</tissue>
    </source>
</reference>
<feature type="region of interest" description="Disordered" evidence="1">
    <location>
        <begin position="76"/>
        <end position="97"/>
    </location>
</feature>
<proteinExistence type="predicted"/>
<feature type="compositionally biased region" description="Basic and acidic residues" evidence="1">
    <location>
        <begin position="88"/>
        <end position="97"/>
    </location>
</feature>
<dbReference type="Proteomes" id="UP001066276">
    <property type="component" value="Chromosome 1_1"/>
</dbReference>
<name>A0AAV7WRN9_PLEWA</name>
<comment type="caution">
    <text evidence="2">The sequence shown here is derived from an EMBL/GenBank/DDBJ whole genome shotgun (WGS) entry which is preliminary data.</text>
</comment>
<evidence type="ECO:0000313" key="2">
    <source>
        <dbReference type="EMBL" id="KAJ1215571.1"/>
    </source>
</evidence>
<sequence>MVIVQPRGLSATPTRDPEATVGAALAAAQHRSQRLGRGTAGNFQYAGGFCLGAEVRVAAEAAVHGTMCVKNFTNRGAALEQGGPSPDHGLDSHEAGL</sequence>
<evidence type="ECO:0000256" key="1">
    <source>
        <dbReference type="SAM" id="MobiDB-lite"/>
    </source>
</evidence>
<protein>
    <submittedName>
        <fullName evidence="2">Uncharacterized protein</fullName>
    </submittedName>
</protein>
<gene>
    <name evidence="2" type="ORF">NDU88_003179</name>
</gene>
<keyword evidence="3" id="KW-1185">Reference proteome</keyword>
<dbReference type="EMBL" id="JANPWB010000001">
    <property type="protein sequence ID" value="KAJ1215571.1"/>
    <property type="molecule type" value="Genomic_DNA"/>
</dbReference>
<evidence type="ECO:0000313" key="3">
    <source>
        <dbReference type="Proteomes" id="UP001066276"/>
    </source>
</evidence>